<dbReference type="InterPro" id="IPR036650">
    <property type="entry name" value="CAT_RNA-bd_dom_sf"/>
</dbReference>
<dbReference type="GO" id="GO:0003723">
    <property type="term" value="F:RNA binding"/>
    <property type="evidence" value="ECO:0007669"/>
    <property type="project" value="InterPro"/>
</dbReference>
<dbReference type="Gene3D" id="2.30.24.10">
    <property type="entry name" value="CAT RNA-binding domain"/>
    <property type="match status" value="1"/>
</dbReference>
<feature type="domain" description="PRD" evidence="2">
    <location>
        <begin position="164"/>
        <end position="275"/>
    </location>
</feature>
<dbReference type="InterPro" id="IPR011608">
    <property type="entry name" value="PRD"/>
</dbReference>
<dbReference type="Proteomes" id="UP000238573">
    <property type="component" value="Unassembled WGS sequence"/>
</dbReference>
<organism evidence="3 4">
    <name type="scientific">Streptococcus anginosus</name>
    <dbReference type="NCBI Taxonomy" id="1328"/>
    <lineage>
        <taxon>Bacteria</taxon>
        <taxon>Bacillati</taxon>
        <taxon>Bacillota</taxon>
        <taxon>Bacilli</taxon>
        <taxon>Lactobacillales</taxon>
        <taxon>Streptococcaceae</taxon>
        <taxon>Streptococcus</taxon>
        <taxon>Streptococcus anginosus group</taxon>
    </lineage>
</organism>
<keyword evidence="1" id="KW-0677">Repeat</keyword>
<dbReference type="InterPro" id="IPR050661">
    <property type="entry name" value="BglG_antiterminators"/>
</dbReference>
<evidence type="ECO:0000259" key="2">
    <source>
        <dbReference type="PROSITE" id="PS51372"/>
    </source>
</evidence>
<dbReference type="RefSeq" id="WP_106384758.1">
    <property type="nucleotide sequence ID" value="NZ_PVSZ01000021.1"/>
</dbReference>
<dbReference type="AlphaFoldDB" id="A0A2T0FY09"/>
<feature type="domain" description="PRD" evidence="2">
    <location>
        <begin position="59"/>
        <end position="163"/>
    </location>
</feature>
<dbReference type="GO" id="GO:0006355">
    <property type="term" value="P:regulation of DNA-templated transcription"/>
    <property type="evidence" value="ECO:0007669"/>
    <property type="project" value="InterPro"/>
</dbReference>
<dbReference type="PANTHER" id="PTHR30185">
    <property type="entry name" value="CRYPTIC BETA-GLUCOSIDE BGL OPERON ANTITERMINATOR"/>
    <property type="match status" value="1"/>
</dbReference>
<dbReference type="PROSITE" id="PS51372">
    <property type="entry name" value="PRD_2"/>
    <property type="match status" value="2"/>
</dbReference>
<sequence>MIITKVLNNNVVISEENHQEVVLMGRGLAFGCKAGDDIRDNLIEKKYVLSENKRELLLELPADIIEMADKIITYAHAKINKKLQDGAFLAMADHLYGVVLRIQDHFFMKNFLMWDIKRFFPDEFEVGKYANQLLGDYLGQDLPLDEAGFMALTIVNAELDNGNVAAQDLTQLMEEIMTIVKYSLEISLDDEDIYVQRFITHLKFFCERVLTDTGHQELDDNDMFDLLKVKYPSAYETATKITQYLKQTRNYQTSDDEQMYLTIHLSRMKRNVNEN</sequence>
<dbReference type="Gene3D" id="1.10.1790.10">
    <property type="entry name" value="PRD domain"/>
    <property type="match status" value="2"/>
</dbReference>
<dbReference type="SUPFAM" id="SSF63520">
    <property type="entry name" value="PTS-regulatory domain, PRD"/>
    <property type="match status" value="2"/>
</dbReference>
<dbReference type="PANTHER" id="PTHR30185:SF15">
    <property type="entry name" value="CRYPTIC BETA-GLUCOSIDE BGL OPERON ANTITERMINATOR"/>
    <property type="match status" value="1"/>
</dbReference>
<reference evidence="3 4" key="1">
    <citation type="journal article" date="1993" name="J. Dent. Res.">
        <title>The isolation and characterization of milleri group streptococci from dental periapical abscesses.</title>
        <authorList>
            <person name="Fisher L.E."/>
            <person name="Russell R.R."/>
        </authorList>
    </citation>
    <scope>NUCLEOTIDE SEQUENCE [LARGE SCALE GENOMIC DNA]</scope>
    <source>
        <strain evidence="3 4">OUP21</strain>
    </source>
</reference>
<accession>A0A2T0FY09</accession>
<gene>
    <name evidence="3" type="ORF">C6A27_09390</name>
</gene>
<evidence type="ECO:0000313" key="4">
    <source>
        <dbReference type="Proteomes" id="UP000238573"/>
    </source>
</evidence>
<dbReference type="Pfam" id="PF03123">
    <property type="entry name" value="CAT_RBD"/>
    <property type="match status" value="1"/>
</dbReference>
<dbReference type="SUPFAM" id="SSF50151">
    <property type="entry name" value="SacY-like RNA-binding domain"/>
    <property type="match status" value="1"/>
</dbReference>
<name>A0A2T0FY09_STRAP</name>
<evidence type="ECO:0000256" key="1">
    <source>
        <dbReference type="ARBA" id="ARBA00022737"/>
    </source>
</evidence>
<dbReference type="EMBL" id="PVSZ01000021">
    <property type="protein sequence ID" value="PRT68689.1"/>
    <property type="molecule type" value="Genomic_DNA"/>
</dbReference>
<dbReference type="SMART" id="SM01061">
    <property type="entry name" value="CAT_RBD"/>
    <property type="match status" value="1"/>
</dbReference>
<comment type="caution">
    <text evidence="3">The sequence shown here is derived from an EMBL/GenBank/DDBJ whole genome shotgun (WGS) entry which is preliminary data.</text>
</comment>
<dbReference type="InterPro" id="IPR036634">
    <property type="entry name" value="PRD_sf"/>
</dbReference>
<proteinExistence type="predicted"/>
<dbReference type="Pfam" id="PF00874">
    <property type="entry name" value="PRD"/>
    <property type="match status" value="2"/>
</dbReference>
<dbReference type="InterPro" id="IPR004341">
    <property type="entry name" value="CAT_RNA-bd_dom"/>
</dbReference>
<protein>
    <submittedName>
        <fullName evidence="3">Transcription antiterminator BglG</fullName>
    </submittedName>
</protein>
<evidence type="ECO:0000313" key="3">
    <source>
        <dbReference type="EMBL" id="PRT68689.1"/>
    </source>
</evidence>